<reference evidence="1" key="1">
    <citation type="journal article" date="2015" name="Nature">
        <title>Complex archaea that bridge the gap between prokaryotes and eukaryotes.</title>
        <authorList>
            <person name="Spang A."/>
            <person name="Saw J.H."/>
            <person name="Jorgensen S.L."/>
            <person name="Zaremba-Niedzwiedzka K."/>
            <person name="Martijn J."/>
            <person name="Lind A.E."/>
            <person name="van Eijk R."/>
            <person name="Schleper C."/>
            <person name="Guy L."/>
            <person name="Ettema T.J."/>
        </authorList>
    </citation>
    <scope>NUCLEOTIDE SEQUENCE</scope>
</reference>
<gene>
    <name evidence="1" type="ORF">LCGC14_0386640</name>
</gene>
<sequence length="126" mass="14101">MATTTPVLEAQTLAEPHWQDGYIEEILYRGASVEMADGSVKYDLVSATAKHEFTLKFIGITSGEKSTLETAFAAIKTGYNNNNFTSPTNTQYTVTRHPSQRTLKWESIIIAGNTLRWSTTLRLREV</sequence>
<evidence type="ECO:0000313" key="1">
    <source>
        <dbReference type="EMBL" id="KKN74771.1"/>
    </source>
</evidence>
<name>A0A0F9VMU6_9ZZZZ</name>
<dbReference type="AlphaFoldDB" id="A0A0F9VMU6"/>
<protein>
    <submittedName>
        <fullName evidence="1">Uncharacterized protein</fullName>
    </submittedName>
</protein>
<organism evidence="1">
    <name type="scientific">marine sediment metagenome</name>
    <dbReference type="NCBI Taxonomy" id="412755"/>
    <lineage>
        <taxon>unclassified sequences</taxon>
        <taxon>metagenomes</taxon>
        <taxon>ecological metagenomes</taxon>
    </lineage>
</organism>
<proteinExistence type="predicted"/>
<accession>A0A0F9VMU6</accession>
<dbReference type="EMBL" id="LAZR01000320">
    <property type="protein sequence ID" value="KKN74771.1"/>
    <property type="molecule type" value="Genomic_DNA"/>
</dbReference>
<comment type="caution">
    <text evidence="1">The sequence shown here is derived from an EMBL/GenBank/DDBJ whole genome shotgun (WGS) entry which is preliminary data.</text>
</comment>